<dbReference type="InterPro" id="IPR036852">
    <property type="entry name" value="Peptidase_S8/S53_dom_sf"/>
</dbReference>
<dbReference type="InterPro" id="IPR034074">
    <property type="entry name" value="Y4bN_pept_dom"/>
</dbReference>
<name>A0A836MHA5_ACINO</name>
<dbReference type="GO" id="GO:0004252">
    <property type="term" value="F:serine-type endopeptidase activity"/>
    <property type="evidence" value="ECO:0007669"/>
    <property type="project" value="InterPro"/>
</dbReference>
<feature type="domain" description="Peptidase S8/S53" evidence="1">
    <location>
        <begin position="286"/>
        <end position="624"/>
    </location>
</feature>
<dbReference type="AlphaFoldDB" id="A0A836MHA5"/>
<comment type="caution">
    <text evidence="2">The sequence shown here is derived from an EMBL/GenBank/DDBJ whole genome shotgun (WGS) entry which is preliminary data.</text>
</comment>
<protein>
    <recommendedName>
        <fullName evidence="1">Peptidase S8/S53 domain-containing protein</fullName>
    </recommendedName>
</protein>
<dbReference type="EMBL" id="JMUI01000018">
    <property type="protein sequence ID" value="KDM52653.1"/>
    <property type="molecule type" value="Genomic_DNA"/>
</dbReference>
<dbReference type="RefSeq" id="WP_031953569.1">
    <property type="nucleotide sequence ID" value="NZ_BKKE01000020.1"/>
</dbReference>
<dbReference type="SUPFAM" id="SSF52743">
    <property type="entry name" value="Subtilisin-like"/>
    <property type="match status" value="1"/>
</dbReference>
<dbReference type="Gene3D" id="3.40.50.200">
    <property type="entry name" value="Peptidase S8/S53 domain"/>
    <property type="match status" value="1"/>
</dbReference>
<gene>
    <name evidence="2" type="ORF">AE32_03670</name>
</gene>
<sequence length="838" mass="95215">MQDKVDKKNFHFLLENRVQRNSYISALDGRSRPISQKDRHSHGNALMRQLLQIEAISPGQIVDQIDDQFNRYNEGILLQVNSFTGEPLKAEALESSKTNIELRNIKKNLESNKLTATLFLPNADIPFLKEKISNYTNDVKSDKGRRQFNNDLFNSIQNIGLATFYSLWNDDFRVLPNNVDEKIWWEVWLPVENDRLYAVDQFLRICELLDIRISSPLEFPERTVFHIYCSRNELETTPNLLNIIAEIRRPKETTHFFSKMSSIEQNEWIKDLSNRLNKSADNPETPYICLVDGGVNLHPFLEPFLNESDLHTVNEAWGYNDEYGHATGLAGLALIGDFTDHLIHNNPVRINHRIESVKIISQKESNDSKLYGNLVREAIAIPEVTNPYRKRLYSMAVAAMDGRDRGRPSSWSAALDNAICDNLNNFKNPKLFIVCAGNIEPTQENYSNYPNSNQVNEIHDPAQAWNALTVGACTHKITINEAGTEYCVSVAKSGSLSPHSSTSLVWMNTQWPYKPDVVFEGGNISHDTKFGDFFDTESLSLLTLNHEPHIGKNFTITSQTSAASALCAKMAAEIMGQYPNYWPETIRALIVHSAEWTENMKKDFLGSDGKKSDYVKLLHHCGYGEPNLNKALWSASNSLSLVCQESLNPLKKNGSKIDFNQINIHDLPWPKDELLQLGHTPVKMRVTLSHFIEGNPGACDASFSGSRYQYESLGLRFEIRRPAESTPDFLKRINKNEREKGVKFESTSTDSDWLIGPKNRVRGSIHSDIWIGTAADLANRGMLAVFPVTGWWKNSINRERYNIPIRYSLIITITTPDSEIDLYTVVQNQILNESSIKV</sequence>
<dbReference type="CDD" id="cd04847">
    <property type="entry name" value="Peptidases_S8_Subtilisin_like_2"/>
    <property type="match status" value="1"/>
</dbReference>
<reference evidence="2 3" key="1">
    <citation type="submission" date="2014-04" db="EMBL/GenBank/DDBJ databases">
        <title>The Genome Sequence of Acinetobacter baumanii BIDMC 57.</title>
        <authorList>
            <consortium name="The Broad Institute Genomics Platform"/>
            <consortium name="The Broad Institute Genome Sequencing Center for Infectious Disease"/>
            <person name="Murphy C."/>
            <person name="Cosimi L."/>
            <person name="Cerqueira G."/>
            <person name="Feldgarden M."/>
            <person name="Earl A."/>
            <person name="Spencer M.D."/>
            <person name="Fodor A."/>
            <person name="Sautter R.L."/>
            <person name="Hung D."/>
            <person name="Onderdonk A.B."/>
            <person name="Ernst C."/>
            <person name="Delaney M."/>
            <person name="DuBois A."/>
            <person name="Young S.K."/>
            <person name="Zeng Q."/>
            <person name="Gargeya S."/>
            <person name="Abouelleil A."/>
            <person name="Alvarado L."/>
            <person name="Chapman S.B."/>
            <person name="Gainer-Dewar J."/>
            <person name="Goldberg J."/>
            <person name="Griggs A."/>
            <person name="Gujja S."/>
            <person name="Hansen M."/>
            <person name="Howarth C."/>
            <person name="Imamovic A."/>
            <person name="Larimer J."/>
            <person name="Pearson M."/>
            <person name="Poon T.W."/>
            <person name="Priest M."/>
            <person name="Roberts A."/>
            <person name="Saif S."/>
            <person name="Shea T."/>
            <person name="Sykes S."/>
            <person name="Wortman J."/>
            <person name="Nusbaum C."/>
            <person name="Birren B."/>
        </authorList>
    </citation>
    <scope>NUCLEOTIDE SEQUENCE [LARGE SCALE GENOMIC DNA]</scope>
    <source>
        <strain evidence="2 3">BIDMC 57</strain>
    </source>
</reference>
<dbReference type="Proteomes" id="UP000027208">
    <property type="component" value="Unassembled WGS sequence"/>
</dbReference>
<organism evidence="2 3">
    <name type="scientific">Acinetobacter nosocomialis</name>
    <dbReference type="NCBI Taxonomy" id="106654"/>
    <lineage>
        <taxon>Bacteria</taxon>
        <taxon>Pseudomonadati</taxon>
        <taxon>Pseudomonadota</taxon>
        <taxon>Gammaproteobacteria</taxon>
        <taxon>Moraxellales</taxon>
        <taxon>Moraxellaceae</taxon>
        <taxon>Acinetobacter</taxon>
        <taxon>Acinetobacter calcoaceticus/baumannii complex</taxon>
    </lineage>
</organism>
<proteinExistence type="predicted"/>
<evidence type="ECO:0000313" key="3">
    <source>
        <dbReference type="Proteomes" id="UP000027208"/>
    </source>
</evidence>
<evidence type="ECO:0000313" key="2">
    <source>
        <dbReference type="EMBL" id="KDM52653.1"/>
    </source>
</evidence>
<accession>A0A836MHA5</accession>
<dbReference type="InterPro" id="IPR000209">
    <property type="entry name" value="Peptidase_S8/S53_dom"/>
</dbReference>
<evidence type="ECO:0000259" key="1">
    <source>
        <dbReference type="Pfam" id="PF00082"/>
    </source>
</evidence>
<dbReference type="GO" id="GO:0006508">
    <property type="term" value="P:proteolysis"/>
    <property type="evidence" value="ECO:0007669"/>
    <property type="project" value="InterPro"/>
</dbReference>
<dbReference type="Pfam" id="PF00082">
    <property type="entry name" value="Peptidase_S8"/>
    <property type="match status" value="1"/>
</dbReference>